<evidence type="ECO:0000313" key="2">
    <source>
        <dbReference type="Proteomes" id="UP001142489"/>
    </source>
</evidence>
<reference evidence="1" key="1">
    <citation type="journal article" date="2023" name="DNA Res.">
        <title>Chromosome-level genome assembly of Phrynocephalus forsythii using third-generation DNA sequencing and Hi-C analysis.</title>
        <authorList>
            <person name="Qi Y."/>
            <person name="Zhao W."/>
            <person name="Zhao Y."/>
            <person name="Niu C."/>
            <person name="Cao S."/>
            <person name="Zhang Y."/>
        </authorList>
    </citation>
    <scope>NUCLEOTIDE SEQUENCE</scope>
    <source>
        <tissue evidence="1">Muscle</tissue>
    </source>
</reference>
<dbReference type="Proteomes" id="UP001142489">
    <property type="component" value="Unassembled WGS sequence"/>
</dbReference>
<protein>
    <submittedName>
        <fullName evidence="1">Uncharacterized protein</fullName>
    </submittedName>
</protein>
<keyword evidence="2" id="KW-1185">Reference proteome</keyword>
<gene>
    <name evidence="1" type="ORF">JRQ81_002888</name>
</gene>
<sequence>MHLIVHHLWRKRSFEGKEELTNVENIVKITDTSIKTGEITSKKDGLNFGKIIVAADLRVKRQNYRVKVKLESALETH</sequence>
<organism evidence="1 2">
    <name type="scientific">Phrynocephalus forsythii</name>
    <dbReference type="NCBI Taxonomy" id="171643"/>
    <lineage>
        <taxon>Eukaryota</taxon>
        <taxon>Metazoa</taxon>
        <taxon>Chordata</taxon>
        <taxon>Craniata</taxon>
        <taxon>Vertebrata</taxon>
        <taxon>Euteleostomi</taxon>
        <taxon>Lepidosauria</taxon>
        <taxon>Squamata</taxon>
        <taxon>Bifurcata</taxon>
        <taxon>Unidentata</taxon>
        <taxon>Episquamata</taxon>
        <taxon>Toxicofera</taxon>
        <taxon>Iguania</taxon>
        <taxon>Acrodonta</taxon>
        <taxon>Agamidae</taxon>
        <taxon>Agaminae</taxon>
        <taxon>Phrynocephalus</taxon>
    </lineage>
</organism>
<evidence type="ECO:0000313" key="1">
    <source>
        <dbReference type="EMBL" id="KAJ7316726.1"/>
    </source>
</evidence>
<name>A0A9Q1AWM5_9SAUR</name>
<accession>A0A9Q1AWM5</accession>
<proteinExistence type="predicted"/>
<dbReference type="EMBL" id="JAPFRF010000011">
    <property type="protein sequence ID" value="KAJ7316726.1"/>
    <property type="molecule type" value="Genomic_DNA"/>
</dbReference>
<dbReference type="AlphaFoldDB" id="A0A9Q1AWM5"/>
<comment type="caution">
    <text evidence="1">The sequence shown here is derived from an EMBL/GenBank/DDBJ whole genome shotgun (WGS) entry which is preliminary data.</text>
</comment>